<protein>
    <submittedName>
        <fullName evidence="2">Uncharacterized protein</fullName>
    </submittedName>
</protein>
<gene>
    <name evidence="2" type="ORF">BHM03_00001811</name>
</gene>
<dbReference type="Proteomes" id="UP000290560">
    <property type="component" value="Unassembled WGS sequence"/>
</dbReference>
<dbReference type="AlphaFoldDB" id="A0A445M9B6"/>
<organism evidence="2">
    <name type="scientific">Ensete ventricosum</name>
    <name type="common">Abyssinian banana</name>
    <name type="synonym">Musa ensete</name>
    <dbReference type="NCBI Taxonomy" id="4639"/>
    <lineage>
        <taxon>Eukaryota</taxon>
        <taxon>Viridiplantae</taxon>
        <taxon>Streptophyta</taxon>
        <taxon>Embryophyta</taxon>
        <taxon>Tracheophyta</taxon>
        <taxon>Spermatophyta</taxon>
        <taxon>Magnoliopsida</taxon>
        <taxon>Liliopsida</taxon>
        <taxon>Zingiberales</taxon>
        <taxon>Musaceae</taxon>
        <taxon>Ensete</taxon>
    </lineage>
</organism>
<evidence type="ECO:0000256" key="1">
    <source>
        <dbReference type="SAM" id="MobiDB-lite"/>
    </source>
</evidence>
<reference evidence="2" key="1">
    <citation type="journal article" date="2018" name="Data Brief">
        <title>Genome sequence data from 17 accessions of Ensete ventricosum, a staple food crop for millions in Ethiopia.</title>
        <authorList>
            <person name="Yemataw Z."/>
            <person name="Muzemil S."/>
            <person name="Ambachew D."/>
            <person name="Tripathi L."/>
            <person name="Tesfaye K."/>
            <person name="Chala A."/>
            <person name="Farbos A."/>
            <person name="O'Neill P."/>
            <person name="Moore K."/>
            <person name="Grant M."/>
            <person name="Studholme D.J."/>
        </authorList>
    </citation>
    <scope>NUCLEOTIDE SEQUENCE [LARGE SCALE GENOMIC DNA]</scope>
    <source>
        <tissue evidence="2">Leaf</tissue>
    </source>
</reference>
<feature type="compositionally biased region" description="Polar residues" evidence="1">
    <location>
        <begin position="47"/>
        <end position="60"/>
    </location>
</feature>
<proteinExistence type="predicted"/>
<feature type="region of interest" description="Disordered" evidence="1">
    <location>
        <begin position="26"/>
        <end position="84"/>
    </location>
</feature>
<accession>A0A445M9B6</accession>
<evidence type="ECO:0000313" key="2">
    <source>
        <dbReference type="EMBL" id="RZR70827.1"/>
    </source>
</evidence>
<name>A0A445M9B6_ENSVE</name>
<sequence length="120" mass="13039">MLLSVGWARRRKIPKAFVVVFRLSSANRQKQVAHRAPQRADHPRPSNGPTSDSSQGTQTYIGPHGGSGHDEEEEEDPRILPVGPPGCLPRTLRWLDSHASGGAVPLVCRDTTLARIASTN</sequence>
<dbReference type="EMBL" id="KV875464">
    <property type="protein sequence ID" value="RZR70827.1"/>
    <property type="molecule type" value="Genomic_DNA"/>
</dbReference>